<evidence type="ECO:0000313" key="9">
    <source>
        <dbReference type="EMBL" id="WPB03304.1"/>
    </source>
</evidence>
<evidence type="ECO:0000259" key="7">
    <source>
        <dbReference type="PROSITE" id="PS50145"/>
    </source>
</evidence>
<feature type="compositionally biased region" description="Polar residues" evidence="5">
    <location>
        <begin position="355"/>
        <end position="373"/>
    </location>
</feature>
<feature type="compositionally biased region" description="Polar residues" evidence="5">
    <location>
        <begin position="15"/>
        <end position="25"/>
    </location>
</feature>
<feature type="domain" description="TRAF-type" evidence="7">
    <location>
        <begin position="177"/>
        <end position="215"/>
    </location>
</feature>
<protein>
    <recommendedName>
        <fullName evidence="12">TNF receptor-associated factor 6</fullName>
    </recommendedName>
</protein>
<name>A0A2G5H912_CERBT</name>
<dbReference type="Proteomes" id="UP000230605">
    <property type="component" value="Chromosome 5"/>
</dbReference>
<dbReference type="GO" id="GO:0008270">
    <property type="term" value="F:zinc ion binding"/>
    <property type="evidence" value="ECO:0007669"/>
    <property type="project" value="UniProtKB-KW"/>
</dbReference>
<reference evidence="9 11" key="2">
    <citation type="submission" date="2023-09" db="EMBL/GenBank/DDBJ databases">
        <title>Complete-Gapless Cercospora beticola genome.</title>
        <authorList>
            <person name="Wyatt N.A."/>
            <person name="Spanner R.E."/>
            <person name="Bolton M.D."/>
        </authorList>
    </citation>
    <scope>NUCLEOTIDE SEQUENCE [LARGE SCALE GENOMIC DNA]</scope>
    <source>
        <strain evidence="9">Cb09-40</strain>
    </source>
</reference>
<dbReference type="PROSITE" id="PS00518">
    <property type="entry name" value="ZF_RING_1"/>
    <property type="match status" value="1"/>
</dbReference>
<feature type="compositionally biased region" description="Basic and acidic residues" evidence="5">
    <location>
        <begin position="583"/>
        <end position="592"/>
    </location>
</feature>
<dbReference type="PANTHER" id="PTHR10131:SF94">
    <property type="entry name" value="TNF RECEPTOR-ASSOCIATED FACTOR 4"/>
    <property type="match status" value="1"/>
</dbReference>
<dbReference type="Pfam" id="PF02176">
    <property type="entry name" value="zf-TRAF"/>
    <property type="match status" value="1"/>
</dbReference>
<evidence type="ECO:0000313" key="10">
    <source>
        <dbReference type="Proteomes" id="UP000230605"/>
    </source>
</evidence>
<dbReference type="PANTHER" id="PTHR10131">
    <property type="entry name" value="TNF RECEPTOR ASSOCIATED FACTOR"/>
    <property type="match status" value="1"/>
</dbReference>
<dbReference type="EMBL" id="CP134188">
    <property type="protein sequence ID" value="WPB03304.1"/>
    <property type="molecule type" value="Genomic_DNA"/>
</dbReference>
<feature type="region of interest" description="Disordered" evidence="5">
    <location>
        <begin position="1"/>
        <end position="63"/>
    </location>
</feature>
<feature type="domain" description="TRAF-type" evidence="7">
    <location>
        <begin position="249"/>
        <end position="299"/>
    </location>
</feature>
<dbReference type="InterPro" id="IPR027370">
    <property type="entry name" value="Znf-RING_euk"/>
</dbReference>
<feature type="compositionally biased region" description="Low complexity" evidence="5">
    <location>
        <begin position="48"/>
        <end position="61"/>
    </location>
</feature>
<evidence type="ECO:0000256" key="1">
    <source>
        <dbReference type="ARBA" id="ARBA00022723"/>
    </source>
</evidence>
<reference evidence="8 10" key="1">
    <citation type="submission" date="2015-10" db="EMBL/GenBank/DDBJ databases">
        <title>The cercosporin biosynthetic gene cluster was horizontally transferred to several fungal lineages and shown to be expanded in Cercospora beticola based on microsynteny with recipient genomes.</title>
        <authorList>
            <person name="De Jonge R."/>
            <person name="Ebert M.K."/>
            <person name="Suttle J.C."/>
            <person name="Jurick Ii W.M."/>
            <person name="Secor G.A."/>
            <person name="Thomma B.P."/>
            <person name="Van De Peer Y."/>
            <person name="Bolton M.D."/>
        </authorList>
    </citation>
    <scope>NUCLEOTIDE SEQUENCE [LARGE SCALE GENOMIC DNA]</scope>
    <source>
        <strain evidence="8 10">09-40</strain>
    </source>
</reference>
<evidence type="ECO:0000259" key="6">
    <source>
        <dbReference type="PROSITE" id="PS50089"/>
    </source>
</evidence>
<keyword evidence="11" id="KW-1185">Reference proteome</keyword>
<feature type="region of interest" description="Disordered" evidence="5">
    <location>
        <begin position="531"/>
        <end position="592"/>
    </location>
</feature>
<dbReference type="AlphaFoldDB" id="A0A2G5H912"/>
<dbReference type="SUPFAM" id="SSF57850">
    <property type="entry name" value="RING/U-box"/>
    <property type="match status" value="1"/>
</dbReference>
<dbReference type="InterPro" id="IPR001841">
    <property type="entry name" value="Znf_RING"/>
</dbReference>
<evidence type="ECO:0000256" key="2">
    <source>
        <dbReference type="ARBA" id="ARBA00022771"/>
    </source>
</evidence>
<dbReference type="SMART" id="SM00184">
    <property type="entry name" value="RING"/>
    <property type="match status" value="1"/>
</dbReference>
<feature type="region of interest" description="Disordered" evidence="5">
    <location>
        <begin position="355"/>
        <end position="447"/>
    </location>
</feature>
<dbReference type="InterPro" id="IPR013083">
    <property type="entry name" value="Znf_RING/FYVE/PHD"/>
</dbReference>
<accession>A0A2G5H912</accession>
<dbReference type="InterPro" id="IPR017907">
    <property type="entry name" value="Znf_RING_CS"/>
</dbReference>
<dbReference type="OrthoDB" id="1630758at2759"/>
<evidence type="ECO:0000256" key="5">
    <source>
        <dbReference type="SAM" id="MobiDB-lite"/>
    </source>
</evidence>
<evidence type="ECO:0000313" key="11">
    <source>
        <dbReference type="Proteomes" id="UP001302367"/>
    </source>
</evidence>
<dbReference type="InterPro" id="IPR001293">
    <property type="entry name" value="Znf_TRAF"/>
</dbReference>
<dbReference type="PROSITE" id="PS50089">
    <property type="entry name" value="ZF_RING_2"/>
    <property type="match status" value="1"/>
</dbReference>
<feature type="compositionally biased region" description="Low complexity" evidence="5">
    <location>
        <begin position="557"/>
        <end position="569"/>
    </location>
</feature>
<dbReference type="EMBL" id="LKMD01000108">
    <property type="protein sequence ID" value="PIA88712.1"/>
    <property type="molecule type" value="Genomic_DNA"/>
</dbReference>
<dbReference type="Proteomes" id="UP001302367">
    <property type="component" value="Chromosome 5"/>
</dbReference>
<sequence length="592" mass="65192">MSRPLFFRSARRAPPQTTSTQSHSRAVSHGGANLDSGAADVGATMQRSASTSTGAMSSSMARLERRRNMEERNFLKSKARSQNLNPPVDLRLLDYVATPDDNLTCPICRCPFVDPVVLAECDHYFCRDCIRQTWSLVATYNPLAAKGDCPTCRTPAKLGPRSATSKILINIVDDLLVKCPKTDEGCPVEVKRGEVQDHISIYCGYAMIECPKDGCELPVRRKDSKQGCLHFPVSCVACREEMQQCTLESHWKTQCPDRRISCDLCKEEVYYRNLSEHKTTQCSANVIPCPGKALGCTSRNMKSQADVHSRNCTFAKMAPLFTMMVQRFDEQEAAQKEMSRKLEVLQNGFESMQNIMYTSSPNPDRTSADSSSIPLLRPQGRSSPDTINGLVSPLRANDFEIDFDTAARSPRTGRRPSRETSPRQLPEVPGPRPMDIPEPFTSDFDLASPFPPPATNGPYASPLHHLLSMHESLRDEMSRISTALSEVDGRHQMQTLNENLRTREEISYLTAQVAGLSRQVHWLTSAQLQRQTRSATPGSSGEAGPSVGAAISSAVQGAARMVSGGAAAAPREPGMPPMPVRRGTNEEGRTKL</sequence>
<feature type="domain" description="RING-type" evidence="6">
    <location>
        <begin position="105"/>
        <end position="153"/>
    </location>
</feature>
<feature type="zinc finger region" description="TRAF-type" evidence="4">
    <location>
        <begin position="249"/>
        <end position="299"/>
    </location>
</feature>
<evidence type="ECO:0000313" key="8">
    <source>
        <dbReference type="EMBL" id="PIA88712.1"/>
    </source>
</evidence>
<feature type="zinc finger region" description="TRAF-type" evidence="4">
    <location>
        <begin position="177"/>
        <end position="215"/>
    </location>
</feature>
<gene>
    <name evidence="8" type="ORF">CB0940_07361</name>
    <name evidence="9" type="ORF">RHO25_007941</name>
</gene>
<keyword evidence="1 4" id="KW-0479">Metal-binding</keyword>
<dbReference type="PROSITE" id="PS50145">
    <property type="entry name" value="ZF_TRAF"/>
    <property type="match status" value="2"/>
</dbReference>
<evidence type="ECO:0008006" key="12">
    <source>
        <dbReference type="Google" id="ProtNLM"/>
    </source>
</evidence>
<proteinExistence type="predicted"/>
<keyword evidence="2 4" id="KW-0863">Zinc-finger</keyword>
<organism evidence="8 10">
    <name type="scientific">Cercospora beticola</name>
    <name type="common">Sugarbeet leaf spot fungus</name>
    <dbReference type="NCBI Taxonomy" id="122368"/>
    <lineage>
        <taxon>Eukaryota</taxon>
        <taxon>Fungi</taxon>
        <taxon>Dikarya</taxon>
        <taxon>Ascomycota</taxon>
        <taxon>Pezizomycotina</taxon>
        <taxon>Dothideomycetes</taxon>
        <taxon>Dothideomycetidae</taxon>
        <taxon>Mycosphaerellales</taxon>
        <taxon>Mycosphaerellaceae</taxon>
        <taxon>Cercospora</taxon>
    </lineage>
</organism>
<evidence type="ECO:0000256" key="4">
    <source>
        <dbReference type="PROSITE-ProRule" id="PRU00207"/>
    </source>
</evidence>
<dbReference type="Pfam" id="PF13445">
    <property type="entry name" value="zf-RING_UBOX"/>
    <property type="match status" value="1"/>
</dbReference>
<keyword evidence="3 4" id="KW-0862">Zinc</keyword>
<dbReference type="SUPFAM" id="SSF49599">
    <property type="entry name" value="TRAF domain-like"/>
    <property type="match status" value="2"/>
</dbReference>
<dbReference type="Gene3D" id="3.30.40.10">
    <property type="entry name" value="Zinc/RING finger domain, C3HC4 (zinc finger)"/>
    <property type="match status" value="3"/>
</dbReference>
<evidence type="ECO:0000256" key="3">
    <source>
        <dbReference type="ARBA" id="ARBA00022833"/>
    </source>
</evidence>